<proteinExistence type="predicted"/>
<dbReference type="PANTHER" id="PTHR36221:SF1">
    <property type="entry name" value="DUF742 DOMAIN-CONTAINING PROTEIN"/>
    <property type="match status" value="1"/>
</dbReference>
<dbReference type="InterPro" id="IPR007995">
    <property type="entry name" value="DUF742"/>
</dbReference>
<dbReference type="RefSeq" id="WP_061260118.1">
    <property type="nucleotide sequence ID" value="NZ_JBFALK010000018.1"/>
</dbReference>
<protein>
    <submittedName>
        <fullName evidence="1">DUF742 domain-containing protein</fullName>
    </submittedName>
</protein>
<keyword evidence="2" id="KW-1185">Reference proteome</keyword>
<dbReference type="PANTHER" id="PTHR36221">
    <property type="entry name" value="DUF742 DOMAIN-CONTAINING PROTEIN"/>
    <property type="match status" value="1"/>
</dbReference>
<gene>
    <name evidence="1" type="ORF">AB0I59_29390</name>
</gene>
<reference evidence="1 2" key="1">
    <citation type="submission" date="2024-06" db="EMBL/GenBank/DDBJ databases">
        <title>The Natural Products Discovery Center: Release of the First 8490 Sequenced Strains for Exploring Actinobacteria Biosynthetic Diversity.</title>
        <authorList>
            <person name="Kalkreuter E."/>
            <person name="Kautsar S.A."/>
            <person name="Yang D."/>
            <person name="Bader C.D."/>
            <person name="Teijaro C.N."/>
            <person name="Fluegel L."/>
            <person name="Davis C.M."/>
            <person name="Simpson J.R."/>
            <person name="Lauterbach L."/>
            <person name="Steele A.D."/>
            <person name="Gui C."/>
            <person name="Meng S."/>
            <person name="Li G."/>
            <person name="Viehrig K."/>
            <person name="Ye F."/>
            <person name="Su P."/>
            <person name="Kiefer A.F."/>
            <person name="Nichols A."/>
            <person name="Cepeda A.J."/>
            <person name="Yan W."/>
            <person name="Fan B."/>
            <person name="Jiang Y."/>
            <person name="Adhikari A."/>
            <person name="Zheng C.-J."/>
            <person name="Schuster L."/>
            <person name="Cowan T.M."/>
            <person name="Smanski M.J."/>
            <person name="Chevrette M.G."/>
            <person name="De Carvalho L.P.S."/>
            <person name="Shen B."/>
        </authorList>
    </citation>
    <scope>NUCLEOTIDE SEQUENCE [LARGE SCALE GENOMIC DNA]</scope>
    <source>
        <strain evidence="1 2">NPDC050100</strain>
    </source>
</reference>
<dbReference type="InterPro" id="IPR036390">
    <property type="entry name" value="WH_DNA-bd_sf"/>
</dbReference>
<name>A0ABV3GM77_MICGL</name>
<dbReference type="EMBL" id="JBFALK010000018">
    <property type="protein sequence ID" value="MEV0972737.1"/>
    <property type="molecule type" value="Genomic_DNA"/>
</dbReference>
<accession>A0ABV3GM77</accession>
<dbReference type="SUPFAM" id="SSF46785">
    <property type="entry name" value="Winged helix' DNA-binding domain"/>
    <property type="match status" value="1"/>
</dbReference>
<evidence type="ECO:0000313" key="2">
    <source>
        <dbReference type="Proteomes" id="UP001551675"/>
    </source>
</evidence>
<organism evidence="1 2">
    <name type="scientific">Microtetraspora glauca</name>
    <dbReference type="NCBI Taxonomy" id="1996"/>
    <lineage>
        <taxon>Bacteria</taxon>
        <taxon>Bacillati</taxon>
        <taxon>Actinomycetota</taxon>
        <taxon>Actinomycetes</taxon>
        <taxon>Streptosporangiales</taxon>
        <taxon>Streptosporangiaceae</taxon>
        <taxon>Microtetraspora</taxon>
    </lineage>
</organism>
<evidence type="ECO:0000313" key="1">
    <source>
        <dbReference type="EMBL" id="MEV0972737.1"/>
    </source>
</evidence>
<sequence>MTEPQWLDEEAGPIVRPYALTGGRTRSSGDDFDLIALVTATDGQVKDDSGVGPEQRRILAITREPMSVADIASEIDLPLGVVRVLLGDLHDHELISVRPPAQVAPLPSAHILKEVINGLRAL</sequence>
<dbReference type="Proteomes" id="UP001551675">
    <property type="component" value="Unassembled WGS sequence"/>
</dbReference>
<comment type="caution">
    <text evidence="1">The sequence shown here is derived from an EMBL/GenBank/DDBJ whole genome shotgun (WGS) entry which is preliminary data.</text>
</comment>
<dbReference type="Pfam" id="PF05331">
    <property type="entry name" value="DUF742"/>
    <property type="match status" value="1"/>
</dbReference>